<dbReference type="Proteomes" id="UP000749646">
    <property type="component" value="Unassembled WGS sequence"/>
</dbReference>
<feature type="compositionally biased region" description="Basic and acidic residues" evidence="5">
    <location>
        <begin position="291"/>
        <end position="314"/>
    </location>
</feature>
<feature type="non-terminal residue" evidence="7">
    <location>
        <position position="383"/>
    </location>
</feature>
<dbReference type="InterPro" id="IPR003618">
    <property type="entry name" value="TFIIS_cen_dom"/>
</dbReference>
<feature type="domain" description="TFIIS central" evidence="6">
    <location>
        <begin position="140"/>
        <end position="266"/>
    </location>
</feature>
<evidence type="ECO:0000256" key="4">
    <source>
        <dbReference type="ARBA" id="ARBA00023242"/>
    </source>
</evidence>
<sequence>FHGACVDVTDEIAELMELKNEKFFCDPCTELLKARPKGQLGAKSPKGLRLSDARDCALPTCLNEARATDDYCSEECSIKGIELEASQSVTNRDHKPSAILIPPARVLTSSTAKKLSSPVQPSSPVQLKSPGSPRVEQNPVRSTALKGLTESLMVAFENNEGQNEANTEKASELAAAIEKELYMFTATPGQSGCGRDYKAKYRSLFFNLKDKNNESLRARVLSGELQPHALVRLTPEELANPELQSIAEEVRKRSIHDSVLTIEQEPFIKKTHKGDVTYIPGSMVTSSSSDSDAKPGDRGIQDDESKPESTKEVSEETPTEEMVQVQQSSNKTTPGSTEALDKLLAKIQTNKRSGEEGSSDTLSNEKRQRLLEARLEGLTGTTS</sequence>
<accession>A0A9P6JKQ6</accession>
<feature type="non-terminal residue" evidence="7">
    <location>
        <position position="1"/>
    </location>
</feature>
<dbReference type="GO" id="GO:0005634">
    <property type="term" value="C:nucleus"/>
    <property type="evidence" value="ECO:0007669"/>
    <property type="project" value="TreeGrafter"/>
</dbReference>
<dbReference type="PANTHER" id="PTHR11477:SF0">
    <property type="entry name" value="IP08861P-RELATED"/>
    <property type="match status" value="1"/>
</dbReference>
<evidence type="ECO:0000313" key="7">
    <source>
        <dbReference type="EMBL" id="KAF9972076.1"/>
    </source>
</evidence>
<dbReference type="PANTHER" id="PTHR11477">
    <property type="entry name" value="TRANSCRIPTION FACTOR S-II ZINC FINGER DOMAIN-CONTAINING PROTEIN"/>
    <property type="match status" value="1"/>
</dbReference>
<name>A0A9P6JKQ6_9FUNG</name>
<comment type="caution">
    <text evidence="7">The sequence shown here is derived from an EMBL/GenBank/DDBJ whole genome shotgun (WGS) entry which is preliminary data.</text>
</comment>
<feature type="compositionally biased region" description="Basic and acidic residues" evidence="5">
    <location>
        <begin position="363"/>
        <end position="375"/>
    </location>
</feature>
<evidence type="ECO:0000256" key="1">
    <source>
        <dbReference type="ARBA" id="ARBA00022723"/>
    </source>
</evidence>
<proteinExistence type="predicted"/>
<keyword evidence="8" id="KW-1185">Reference proteome</keyword>
<dbReference type="OrthoDB" id="419537at2759"/>
<dbReference type="SMART" id="SM00510">
    <property type="entry name" value="TFS2M"/>
    <property type="match status" value="1"/>
</dbReference>
<keyword evidence="2" id="KW-0863">Zinc-finger</keyword>
<dbReference type="InterPro" id="IPR036575">
    <property type="entry name" value="TFIIS_cen_dom_sf"/>
</dbReference>
<feature type="region of interest" description="Disordered" evidence="5">
    <location>
        <begin position="278"/>
        <end position="383"/>
    </location>
</feature>
<dbReference type="Pfam" id="PF07500">
    <property type="entry name" value="TFIIS_M"/>
    <property type="match status" value="1"/>
</dbReference>
<dbReference type="AlphaFoldDB" id="A0A9P6JKQ6"/>
<evidence type="ECO:0000256" key="2">
    <source>
        <dbReference type="ARBA" id="ARBA00022771"/>
    </source>
</evidence>
<evidence type="ECO:0000313" key="8">
    <source>
        <dbReference type="Proteomes" id="UP000749646"/>
    </source>
</evidence>
<dbReference type="EMBL" id="JAAAHW010004716">
    <property type="protein sequence ID" value="KAF9972076.1"/>
    <property type="molecule type" value="Genomic_DNA"/>
</dbReference>
<evidence type="ECO:0000256" key="5">
    <source>
        <dbReference type="SAM" id="MobiDB-lite"/>
    </source>
</evidence>
<dbReference type="PROSITE" id="PS51321">
    <property type="entry name" value="TFIIS_CENTRAL"/>
    <property type="match status" value="1"/>
</dbReference>
<reference evidence="7" key="1">
    <citation type="journal article" date="2020" name="Fungal Divers.">
        <title>Resolving the Mortierellaceae phylogeny through synthesis of multi-gene phylogenetics and phylogenomics.</title>
        <authorList>
            <person name="Vandepol N."/>
            <person name="Liber J."/>
            <person name="Desiro A."/>
            <person name="Na H."/>
            <person name="Kennedy M."/>
            <person name="Barry K."/>
            <person name="Grigoriev I.V."/>
            <person name="Miller A.N."/>
            <person name="O'Donnell K."/>
            <person name="Stajich J.E."/>
            <person name="Bonito G."/>
        </authorList>
    </citation>
    <scope>NUCLEOTIDE SEQUENCE</scope>
    <source>
        <strain evidence="7">MES-2147</strain>
    </source>
</reference>
<dbReference type="GO" id="GO:0006351">
    <property type="term" value="P:DNA-templated transcription"/>
    <property type="evidence" value="ECO:0007669"/>
    <property type="project" value="InterPro"/>
</dbReference>
<feature type="compositionally biased region" description="Low complexity" evidence="5">
    <location>
        <begin position="114"/>
        <end position="130"/>
    </location>
</feature>
<dbReference type="SUPFAM" id="SSF46942">
    <property type="entry name" value="Elongation factor TFIIS domain 2"/>
    <property type="match status" value="1"/>
</dbReference>
<keyword evidence="3" id="KW-0862">Zinc</keyword>
<evidence type="ECO:0000256" key="3">
    <source>
        <dbReference type="ARBA" id="ARBA00022833"/>
    </source>
</evidence>
<keyword evidence="1" id="KW-0479">Metal-binding</keyword>
<dbReference type="Gene3D" id="1.10.472.30">
    <property type="entry name" value="Transcription elongation factor S-II, central domain"/>
    <property type="match status" value="1"/>
</dbReference>
<protein>
    <recommendedName>
        <fullName evidence="6">TFIIS central domain-containing protein</fullName>
    </recommendedName>
</protein>
<keyword evidence="4" id="KW-0539">Nucleus</keyword>
<feature type="compositionally biased region" description="Polar residues" evidence="5">
    <location>
        <begin position="324"/>
        <end position="336"/>
    </location>
</feature>
<organism evidence="7 8">
    <name type="scientific">Modicella reniformis</name>
    <dbReference type="NCBI Taxonomy" id="1440133"/>
    <lineage>
        <taxon>Eukaryota</taxon>
        <taxon>Fungi</taxon>
        <taxon>Fungi incertae sedis</taxon>
        <taxon>Mucoromycota</taxon>
        <taxon>Mortierellomycotina</taxon>
        <taxon>Mortierellomycetes</taxon>
        <taxon>Mortierellales</taxon>
        <taxon>Mortierellaceae</taxon>
        <taxon>Modicella</taxon>
    </lineage>
</organism>
<dbReference type="GO" id="GO:0008270">
    <property type="term" value="F:zinc ion binding"/>
    <property type="evidence" value="ECO:0007669"/>
    <property type="project" value="UniProtKB-KW"/>
</dbReference>
<evidence type="ECO:0000259" key="6">
    <source>
        <dbReference type="PROSITE" id="PS51321"/>
    </source>
</evidence>
<feature type="region of interest" description="Disordered" evidence="5">
    <location>
        <begin position="111"/>
        <end position="139"/>
    </location>
</feature>
<gene>
    <name evidence="7" type="ORF">BGZ65_010031</name>
</gene>